<protein>
    <submittedName>
        <fullName evidence="2">Uncharacterized protein</fullName>
    </submittedName>
</protein>
<sequence>MVEDDMQLTDVDKAIMNWYMRELAHRCGLKVAELRIERGAMESMHMRAHRLVADRAAKGILKRGKGGITADDVENVLRNWAFARNSFRLNVMPQGQDWVKSDTLGLLRDRGGDIHVTKPTLRYPHVAEMLNKFLLQRLPNEAKSFKWTSINLNCNYAARRHRDGNNFGPSFIQAFGNFTGGELSVWPEDDKSQKLHELPESQKKTVDIKKNLVLFNGNTAHEVHDFDGQRFSVVYFCCGCHAKTPPSVQKELKKFSFHHPNKDDKRYTLLPEPQGYSKKSVGTRRGVLKTWPAKTK</sequence>
<dbReference type="Gene3D" id="3.60.130.30">
    <property type="match status" value="1"/>
</dbReference>
<dbReference type="OrthoDB" id="407145at2759"/>
<dbReference type="EMBL" id="CAJNDS010002324">
    <property type="protein sequence ID" value="CAE7431770.1"/>
    <property type="molecule type" value="Genomic_DNA"/>
</dbReference>
<proteinExistence type="predicted"/>
<comment type="caution">
    <text evidence="2">The sequence shown here is derived from an EMBL/GenBank/DDBJ whole genome shotgun (WGS) entry which is preliminary data.</text>
</comment>
<dbReference type="Proteomes" id="UP000604046">
    <property type="component" value="Unassembled WGS sequence"/>
</dbReference>
<keyword evidence="3" id="KW-1185">Reference proteome</keyword>
<gene>
    <name evidence="2" type="ORF">SNAT2548_LOCUS23469</name>
</gene>
<evidence type="ECO:0000313" key="2">
    <source>
        <dbReference type="EMBL" id="CAE7431770.1"/>
    </source>
</evidence>
<reference evidence="2" key="1">
    <citation type="submission" date="2021-02" db="EMBL/GenBank/DDBJ databases">
        <authorList>
            <person name="Dougan E. K."/>
            <person name="Rhodes N."/>
            <person name="Thang M."/>
            <person name="Chan C."/>
        </authorList>
    </citation>
    <scope>NUCLEOTIDE SEQUENCE</scope>
</reference>
<accession>A0A812RC82</accession>
<dbReference type="AlphaFoldDB" id="A0A812RC82"/>
<evidence type="ECO:0000313" key="3">
    <source>
        <dbReference type="Proteomes" id="UP000604046"/>
    </source>
</evidence>
<name>A0A812RC82_9DINO</name>
<feature type="region of interest" description="Disordered" evidence="1">
    <location>
        <begin position="262"/>
        <end position="296"/>
    </location>
</feature>
<organism evidence="2 3">
    <name type="scientific">Symbiodinium natans</name>
    <dbReference type="NCBI Taxonomy" id="878477"/>
    <lineage>
        <taxon>Eukaryota</taxon>
        <taxon>Sar</taxon>
        <taxon>Alveolata</taxon>
        <taxon>Dinophyceae</taxon>
        <taxon>Suessiales</taxon>
        <taxon>Symbiodiniaceae</taxon>
        <taxon>Symbiodinium</taxon>
    </lineage>
</organism>
<evidence type="ECO:0000256" key="1">
    <source>
        <dbReference type="SAM" id="MobiDB-lite"/>
    </source>
</evidence>